<reference evidence="2 3" key="1">
    <citation type="submission" date="2016-10" db="EMBL/GenBank/DDBJ databases">
        <authorList>
            <person name="Varghese N."/>
            <person name="Submissions S."/>
        </authorList>
    </citation>
    <scope>NUCLEOTIDE SEQUENCE [LARGE SCALE GENOMIC DNA]</scope>
    <source>
        <strain evidence="2 3">DSM 16392</strain>
    </source>
</reference>
<dbReference type="EMBL" id="FOSK01000003">
    <property type="protein sequence ID" value="SFK24801.1"/>
    <property type="molecule type" value="Genomic_DNA"/>
</dbReference>
<name>A0A1I3Y0H4_9HYPH</name>
<protein>
    <recommendedName>
        <fullName evidence="4">DUF1176 domain-containing protein</fullName>
    </recommendedName>
</protein>
<dbReference type="InterPro" id="IPR009560">
    <property type="entry name" value="DUF1176"/>
</dbReference>
<evidence type="ECO:0000313" key="3">
    <source>
        <dbReference type="Proteomes" id="UP000199598"/>
    </source>
</evidence>
<keyword evidence="1" id="KW-0732">Signal</keyword>
<comment type="caution">
    <text evidence="2">The sequence shown here is derived from an EMBL/GenBank/DDBJ whole genome shotgun (WGS) entry which is preliminary data.</text>
</comment>
<evidence type="ECO:0008006" key="4">
    <source>
        <dbReference type="Google" id="ProtNLM"/>
    </source>
</evidence>
<evidence type="ECO:0000256" key="1">
    <source>
        <dbReference type="SAM" id="SignalP"/>
    </source>
</evidence>
<accession>A0A1I3Y0H4</accession>
<gene>
    <name evidence="2" type="ORF">SAMN04488518_103241</name>
</gene>
<evidence type="ECO:0000313" key="2">
    <source>
        <dbReference type="EMBL" id="SFK24801.1"/>
    </source>
</evidence>
<feature type="signal peptide" evidence="1">
    <location>
        <begin position="1"/>
        <end position="34"/>
    </location>
</feature>
<sequence length="196" mass="22225">MRKIAVFQTLPRTFTACFAATVLFEALLTSSLHAEPVEPVTQHDPSVLNRYINMLDAAYPCDWEDAYDLTGNYLLQFSKDVQVLEFACSVSPCNMAHLYIRVDSKQPNKAKLLTFERPKQEDNSDPDVVFNGVWDIKTGDLTSFMKGRGLGDCGTYEVHKFSSDGYPHLIEFRAKPQCDGNYVQPEKYPVILDRSK</sequence>
<dbReference type="Pfam" id="PF06674">
    <property type="entry name" value="DUF1176"/>
    <property type="match status" value="1"/>
</dbReference>
<dbReference type="Proteomes" id="UP000199598">
    <property type="component" value="Unassembled WGS sequence"/>
</dbReference>
<feature type="chain" id="PRO_5045940047" description="DUF1176 domain-containing protein" evidence="1">
    <location>
        <begin position="35"/>
        <end position="196"/>
    </location>
</feature>
<proteinExistence type="predicted"/>
<dbReference type="RefSeq" id="WP_093518269.1">
    <property type="nucleotide sequence ID" value="NZ_FOSK01000003.1"/>
</dbReference>
<organism evidence="2 3">
    <name type="scientific">Pseudovibrio ascidiaceicola</name>
    <dbReference type="NCBI Taxonomy" id="285279"/>
    <lineage>
        <taxon>Bacteria</taxon>
        <taxon>Pseudomonadati</taxon>
        <taxon>Pseudomonadota</taxon>
        <taxon>Alphaproteobacteria</taxon>
        <taxon>Hyphomicrobiales</taxon>
        <taxon>Stappiaceae</taxon>
        <taxon>Pseudovibrio</taxon>
    </lineage>
</organism>
<keyword evidence="3" id="KW-1185">Reference proteome</keyword>